<organism evidence="1 2">
    <name type="scientific">Gluconobacter potus</name>
    <dbReference type="NCBI Taxonomy" id="2724927"/>
    <lineage>
        <taxon>Bacteria</taxon>
        <taxon>Pseudomonadati</taxon>
        <taxon>Pseudomonadota</taxon>
        <taxon>Alphaproteobacteria</taxon>
        <taxon>Acetobacterales</taxon>
        <taxon>Acetobacteraceae</taxon>
        <taxon>Gluconobacter</taxon>
    </lineage>
</organism>
<comment type="caution">
    <text evidence="1">The sequence shown here is derived from an EMBL/GenBank/DDBJ whole genome shotgun (WGS) entry which is preliminary data.</text>
</comment>
<dbReference type="RefSeq" id="WP_194263870.1">
    <property type="nucleotide sequence ID" value="NZ_JABCQF010000001.1"/>
</dbReference>
<dbReference type="Proteomes" id="UP000644588">
    <property type="component" value="Unassembled WGS sequence"/>
</dbReference>
<dbReference type="EMBL" id="JABCQF010000001">
    <property type="protein sequence ID" value="MBF0881431.1"/>
    <property type="molecule type" value="Genomic_DNA"/>
</dbReference>
<reference evidence="2" key="1">
    <citation type="submission" date="2020-04" db="EMBL/GenBank/DDBJ databases">
        <title>Description of novel Gluconacetobacter.</title>
        <authorList>
            <person name="Sombolestani A."/>
        </authorList>
    </citation>
    <scope>NUCLEOTIDE SEQUENCE [LARGE SCALE GENOMIC DNA]</scope>
    <source>
        <strain evidence="2">R-71646</strain>
    </source>
</reference>
<proteinExistence type="predicted"/>
<reference evidence="1 2" key="2">
    <citation type="submission" date="2020-11" db="EMBL/GenBank/DDBJ databases">
        <title>Description of novel Gluconobacter species.</title>
        <authorList>
            <person name="Cleenwerck I."/>
            <person name="Cnockaert M."/>
            <person name="Borremans W."/>
            <person name="Wieme A.D."/>
            <person name="De Vuyst L."/>
            <person name="Vandamme P."/>
        </authorList>
    </citation>
    <scope>NUCLEOTIDE SEQUENCE [LARGE SCALE GENOMIC DNA]</scope>
    <source>
        <strain evidence="1 2">R-71646</strain>
    </source>
</reference>
<name>A0ABR9YI05_9PROT</name>
<keyword evidence="2" id="KW-1185">Reference proteome</keyword>
<protein>
    <submittedName>
        <fullName evidence="1">Uncharacterized protein</fullName>
    </submittedName>
</protein>
<gene>
    <name evidence="1" type="ORF">HKD31_01540</name>
</gene>
<evidence type="ECO:0000313" key="2">
    <source>
        <dbReference type="Proteomes" id="UP000644588"/>
    </source>
</evidence>
<evidence type="ECO:0000313" key="1">
    <source>
        <dbReference type="EMBL" id="MBF0881431.1"/>
    </source>
</evidence>
<accession>A0ABR9YI05</accession>
<sequence>MTSCLLSFHGSIVARRGFSLSLASLPDVIAGVVDPVPLTGNGGLMELLPIDPSGGRLLYAVRAGNVFLTAAPERGCGTASQIQGWEQFLALPVARLPELQRLVSRPWHVAAEPFSVLRPAIQDFQLRVGDWAVALETLNVQAQEDGSVLLAGKNASPLRLEPCPSPEVVALLEDVRNVVRRGDQAPWARIRDSFASLQSETSKVALYPEDLSRLRYLALICVDCGELALAERALELARRADDGADMLYFLALLAMRCGHHVRAADLLHGALLKRFPEGNIPQRTQDLDARLRQGENALFLVPGLLRHLRLTPFDVLFERVLTPMPLAERDGWDIRQTYGHRFEETSLRLGEKPRQALLELDRRFNGDSYWNALCSGHQFWLAGNADAADSQYAVAKALAIRTGLMPIHYNCGVLSWLGGAAREGMEQPVPDRLGMGEWHWEASVAPGDVPGAQPPALCLVFGCDAGYVRFLPKLLLSLLRVCATRLDPAFRIRLCLGIDTPTPEQLAFMRELVDALAQRDFGLDITLAHGQLTWRDAATYTAIRYLMLPEVVRRYACPVITADCDGYFPDDFLALFDDLRNTADYGFRLYAYNHEGRQTFGEPWGFGAGISWFGEADRLPEIAAFLHDYLQVAYDPANPTNWCIDQCALVQSFRRFVVPHWSDLGIRFMDEGTPLMVMPHHVGGKDELLRRDGTVSMQDVQAFLSRP</sequence>